<evidence type="ECO:0000256" key="11">
    <source>
        <dbReference type="PROSITE-ProRule" id="PRU00043"/>
    </source>
</evidence>
<evidence type="ECO:0000256" key="13">
    <source>
        <dbReference type="SAM" id="SignalP"/>
    </source>
</evidence>
<organism evidence="15 16">
    <name type="scientific">Acanthosepion pharaonis</name>
    <name type="common">Pharaoh cuttlefish</name>
    <name type="synonym">Sepia pharaonis</name>
    <dbReference type="NCBI Taxonomy" id="158019"/>
    <lineage>
        <taxon>Eukaryota</taxon>
        <taxon>Metazoa</taxon>
        <taxon>Spiralia</taxon>
        <taxon>Lophotrochozoa</taxon>
        <taxon>Mollusca</taxon>
        <taxon>Cephalopoda</taxon>
        <taxon>Coleoidea</taxon>
        <taxon>Decapodiformes</taxon>
        <taxon>Sepiida</taxon>
        <taxon>Sepiina</taxon>
        <taxon>Sepiidae</taxon>
        <taxon>Acanthosepion</taxon>
    </lineage>
</organism>
<keyword evidence="9 12" id="KW-0472">Membrane</keyword>
<feature type="domain" description="Cadherin" evidence="14">
    <location>
        <begin position="360"/>
        <end position="463"/>
    </location>
</feature>
<feature type="domain" description="Cadherin" evidence="14">
    <location>
        <begin position="590"/>
        <end position="677"/>
    </location>
</feature>
<reference evidence="15" key="1">
    <citation type="submission" date="2021-01" db="EMBL/GenBank/DDBJ databases">
        <authorList>
            <person name="Li R."/>
            <person name="Bekaert M."/>
        </authorList>
    </citation>
    <scope>NUCLEOTIDE SEQUENCE</scope>
    <source>
        <strain evidence="15">Farmed</strain>
    </source>
</reference>
<feature type="signal peptide" evidence="13">
    <location>
        <begin position="1"/>
        <end position="18"/>
    </location>
</feature>
<feature type="domain" description="Cadherin" evidence="14">
    <location>
        <begin position="464"/>
        <end position="568"/>
    </location>
</feature>
<feature type="domain" description="Cadherin" evidence="14">
    <location>
        <begin position="25"/>
        <end position="133"/>
    </location>
</feature>
<accession>A0A812C2D0</accession>
<keyword evidence="5" id="KW-0677">Repeat</keyword>
<dbReference type="Proteomes" id="UP000597762">
    <property type="component" value="Unassembled WGS sequence"/>
</dbReference>
<dbReference type="InterPro" id="IPR050174">
    <property type="entry name" value="Protocadherin/Cadherin-CA"/>
</dbReference>
<dbReference type="InterPro" id="IPR015919">
    <property type="entry name" value="Cadherin-like_sf"/>
</dbReference>
<protein>
    <submittedName>
        <fullName evidence="15">PCDHGB</fullName>
    </submittedName>
</protein>
<keyword evidence="4 13" id="KW-0732">Signal</keyword>
<evidence type="ECO:0000256" key="7">
    <source>
        <dbReference type="ARBA" id="ARBA00022889"/>
    </source>
</evidence>
<evidence type="ECO:0000256" key="9">
    <source>
        <dbReference type="ARBA" id="ARBA00023136"/>
    </source>
</evidence>
<dbReference type="InterPro" id="IPR002126">
    <property type="entry name" value="Cadherin-like_dom"/>
</dbReference>
<keyword evidence="10" id="KW-0325">Glycoprotein</keyword>
<comment type="caution">
    <text evidence="15">The sequence shown here is derived from an EMBL/GenBank/DDBJ whole genome shotgun (WGS) entry which is preliminary data.</text>
</comment>
<dbReference type="GO" id="GO:0005509">
    <property type="term" value="F:calcium ion binding"/>
    <property type="evidence" value="ECO:0007669"/>
    <property type="project" value="UniProtKB-UniRule"/>
</dbReference>
<dbReference type="InterPro" id="IPR020894">
    <property type="entry name" value="Cadherin_CS"/>
</dbReference>
<dbReference type="FunFam" id="2.60.40.60:FF:000002">
    <property type="entry name" value="Protocadherin alpha 2"/>
    <property type="match status" value="1"/>
</dbReference>
<dbReference type="FunFam" id="2.60.40.60:FF:000020">
    <property type="entry name" value="Dachsous cadherin-related 1b"/>
    <property type="match status" value="1"/>
</dbReference>
<evidence type="ECO:0000256" key="8">
    <source>
        <dbReference type="ARBA" id="ARBA00022989"/>
    </source>
</evidence>
<dbReference type="PANTHER" id="PTHR24028">
    <property type="entry name" value="CADHERIN-87A"/>
    <property type="match status" value="1"/>
</dbReference>
<name>A0A812C2D0_ACAPH</name>
<sequence length="818" mass="91571">MLLEIFLLILSTLPDCLCVDLTYYVEEGKSPGTLVGDIAANSHFMDTVPPQDHHLITFSQLQQGVPGSAQLFRVSKRTGKLYTAQTLDAESMCRFNTECFEIVKVAVRRAETFMRIQKIKVVIQDVNDQQPQFPEKQISIEFSERDGKGTMISIPNAVDRDVAIANSRIAYQLKKSKDEPFTLIESKRVYGKSKLAIRLEDRLNRERKDSYVVQVLAKDGGTPPKQSFLDVLISVRDENDNAPTFSQSEYNVSVKNEHYGSLPIFTLSASDSDSGKNGKVTYHFSPDTSEVAKTHFKLNEVTGEIFLRKKFATGQQLTYKLFVEATDDGSPPLSSIALVQVNLVNQENNPPNIDINFISASVENRAVISEDIKVGSFIAYVMVTDHDAGLNGEVLCDLSHHNFQLQSLGSKEYKVTVKNPLDRETKDYHDITIRCQDKGSPPLYSKNKFSIKVMDVNDVRPQFSKDVYKFSVYENQKSKFPVGSISTTDPDLGPGGKLTYFLQTNNEQFLPFQISDDGLISTVLSLDYEFQDIYNFKVLVKDSGSPPLNNTVDVIVEVRDENDNTPYFTFPSVNPFSMEVHYHPDNINNITVLKASDKDSRENAYLKYEITGGNDKQLFNINRYTGLLSFTREPTQLDAGSYELHFVVKDSGSPVLSTKTTLLLMVTVSSKTPAEILNVVHMKSDDNIQMYLLIVIVFVAVTVSVAITAPISICIIRCYEQRNMSHAVEVNPYDKCVTDQGNLTSQSHLAISWPDVAVAIRKDSNTSWSTLPTKTKEPFSADGFGAEQHRSGSGIKFQTATEVVYEVSTEDVRFTITD</sequence>
<feature type="domain" description="Cadherin" evidence="14">
    <location>
        <begin position="134"/>
        <end position="245"/>
    </location>
</feature>
<dbReference type="Pfam" id="PF00028">
    <property type="entry name" value="Cadherin"/>
    <property type="match status" value="5"/>
</dbReference>
<keyword evidence="16" id="KW-1185">Reference proteome</keyword>
<evidence type="ECO:0000256" key="10">
    <source>
        <dbReference type="ARBA" id="ARBA00023180"/>
    </source>
</evidence>
<evidence type="ECO:0000256" key="6">
    <source>
        <dbReference type="ARBA" id="ARBA00022837"/>
    </source>
</evidence>
<dbReference type="AlphaFoldDB" id="A0A812C2D0"/>
<evidence type="ECO:0000256" key="5">
    <source>
        <dbReference type="ARBA" id="ARBA00022737"/>
    </source>
</evidence>
<dbReference type="GO" id="GO:0005886">
    <property type="term" value="C:plasma membrane"/>
    <property type="evidence" value="ECO:0007669"/>
    <property type="project" value="UniProtKB-SubCell"/>
</dbReference>
<dbReference type="Gene3D" id="2.60.40.60">
    <property type="entry name" value="Cadherins"/>
    <property type="match status" value="6"/>
</dbReference>
<evidence type="ECO:0000256" key="4">
    <source>
        <dbReference type="ARBA" id="ARBA00022729"/>
    </source>
</evidence>
<dbReference type="FunFam" id="2.60.40.60:FF:000004">
    <property type="entry name" value="Protocadherin 1 gamma 2"/>
    <property type="match status" value="1"/>
</dbReference>
<feature type="transmembrane region" description="Helical" evidence="12">
    <location>
        <begin position="690"/>
        <end position="716"/>
    </location>
</feature>
<feature type="chain" id="PRO_5032914911" evidence="13">
    <location>
        <begin position="19"/>
        <end position="818"/>
    </location>
</feature>
<dbReference type="GO" id="GO:0007156">
    <property type="term" value="P:homophilic cell adhesion via plasma membrane adhesion molecules"/>
    <property type="evidence" value="ECO:0007669"/>
    <property type="project" value="InterPro"/>
</dbReference>
<keyword evidence="3 12" id="KW-0812">Transmembrane</keyword>
<evidence type="ECO:0000256" key="1">
    <source>
        <dbReference type="ARBA" id="ARBA00004251"/>
    </source>
</evidence>
<dbReference type="FunFam" id="2.60.40.60:FF:000134">
    <property type="entry name" value="protocadherin Fat 4"/>
    <property type="match status" value="1"/>
</dbReference>
<keyword evidence="7" id="KW-0130">Cell adhesion</keyword>
<feature type="domain" description="Cadherin" evidence="14">
    <location>
        <begin position="246"/>
        <end position="353"/>
    </location>
</feature>
<dbReference type="PRINTS" id="PR00205">
    <property type="entry name" value="CADHERIN"/>
</dbReference>
<evidence type="ECO:0000256" key="3">
    <source>
        <dbReference type="ARBA" id="ARBA00022692"/>
    </source>
</evidence>
<keyword evidence="8 12" id="KW-1133">Transmembrane helix</keyword>
<dbReference type="PROSITE" id="PS00232">
    <property type="entry name" value="CADHERIN_1"/>
    <property type="match status" value="2"/>
</dbReference>
<dbReference type="OrthoDB" id="6252479at2759"/>
<comment type="subcellular location">
    <subcellularLocation>
        <location evidence="1">Cell membrane</location>
        <topology evidence="1">Single-pass type I membrane protein</topology>
    </subcellularLocation>
</comment>
<gene>
    <name evidence="15" type="ORF">SPHA_28562</name>
</gene>
<dbReference type="SMART" id="SM00112">
    <property type="entry name" value="CA"/>
    <property type="match status" value="6"/>
</dbReference>
<dbReference type="SUPFAM" id="SSF49313">
    <property type="entry name" value="Cadherin-like"/>
    <property type="match status" value="6"/>
</dbReference>
<evidence type="ECO:0000256" key="2">
    <source>
        <dbReference type="ARBA" id="ARBA00022475"/>
    </source>
</evidence>
<keyword evidence="2" id="KW-1003">Cell membrane</keyword>
<proteinExistence type="predicted"/>
<keyword evidence="6 11" id="KW-0106">Calcium</keyword>
<dbReference type="EMBL" id="CAHIKZ030001116">
    <property type="protein sequence ID" value="CAE1253701.1"/>
    <property type="molecule type" value="Genomic_DNA"/>
</dbReference>
<evidence type="ECO:0000259" key="14">
    <source>
        <dbReference type="PROSITE" id="PS50268"/>
    </source>
</evidence>
<dbReference type="PROSITE" id="PS50268">
    <property type="entry name" value="CADHERIN_2"/>
    <property type="match status" value="6"/>
</dbReference>
<evidence type="ECO:0000256" key="12">
    <source>
        <dbReference type="SAM" id="Phobius"/>
    </source>
</evidence>
<dbReference type="CDD" id="cd11304">
    <property type="entry name" value="Cadherin_repeat"/>
    <property type="match status" value="6"/>
</dbReference>
<evidence type="ECO:0000313" key="15">
    <source>
        <dbReference type="EMBL" id="CAE1253701.1"/>
    </source>
</evidence>
<dbReference type="PANTHER" id="PTHR24028:SF146">
    <property type="entry name" value="CADHERIN 96CB, ISOFORM D-RELATED"/>
    <property type="match status" value="1"/>
</dbReference>
<evidence type="ECO:0000313" key="16">
    <source>
        <dbReference type="Proteomes" id="UP000597762"/>
    </source>
</evidence>